<dbReference type="GO" id="GO:1990281">
    <property type="term" value="C:efflux pump complex"/>
    <property type="evidence" value="ECO:0007669"/>
    <property type="project" value="TreeGrafter"/>
</dbReference>
<evidence type="ECO:0000256" key="4">
    <source>
        <dbReference type="ARBA" id="ARBA00023136"/>
    </source>
</evidence>
<dbReference type="InterPro" id="IPR051906">
    <property type="entry name" value="TolC-like"/>
</dbReference>
<evidence type="ECO:0000256" key="6">
    <source>
        <dbReference type="SAM" id="MobiDB-lite"/>
    </source>
</evidence>
<evidence type="ECO:0000256" key="2">
    <source>
        <dbReference type="ARBA" id="ARBA00022452"/>
    </source>
</evidence>
<evidence type="ECO:0000313" key="8">
    <source>
        <dbReference type="EMBL" id="APW60423.1"/>
    </source>
</evidence>
<organism evidence="8 9">
    <name type="scientific">Paludisphaera borealis</name>
    <dbReference type="NCBI Taxonomy" id="1387353"/>
    <lineage>
        <taxon>Bacteria</taxon>
        <taxon>Pseudomonadati</taxon>
        <taxon>Planctomycetota</taxon>
        <taxon>Planctomycetia</taxon>
        <taxon>Isosphaerales</taxon>
        <taxon>Isosphaeraceae</taxon>
        <taxon>Paludisphaera</taxon>
    </lineage>
</organism>
<dbReference type="KEGG" id="pbor:BSF38_01891"/>
<comment type="subcellular location">
    <subcellularLocation>
        <location evidence="1">Cell outer membrane</location>
    </subcellularLocation>
</comment>
<dbReference type="PANTHER" id="PTHR30026:SF20">
    <property type="entry name" value="OUTER MEMBRANE PROTEIN TOLC"/>
    <property type="match status" value="1"/>
</dbReference>
<dbReference type="GO" id="GO:0009279">
    <property type="term" value="C:cell outer membrane"/>
    <property type="evidence" value="ECO:0007669"/>
    <property type="project" value="UniProtKB-SubCell"/>
</dbReference>
<dbReference type="SUPFAM" id="SSF56954">
    <property type="entry name" value="Outer membrane efflux proteins (OEP)"/>
    <property type="match status" value="1"/>
</dbReference>
<protein>
    <recommendedName>
        <fullName evidence="10">Outer membrane protein TolC</fullName>
    </recommendedName>
</protein>
<evidence type="ECO:0008006" key="10">
    <source>
        <dbReference type="Google" id="ProtNLM"/>
    </source>
</evidence>
<dbReference type="AlphaFoldDB" id="A0A1U7CNG2"/>
<evidence type="ECO:0000256" key="3">
    <source>
        <dbReference type="ARBA" id="ARBA00022692"/>
    </source>
</evidence>
<proteinExistence type="predicted"/>
<feature type="compositionally biased region" description="Basic and acidic residues" evidence="6">
    <location>
        <begin position="55"/>
        <end position="65"/>
    </location>
</feature>
<keyword evidence="2" id="KW-1134">Transmembrane beta strand</keyword>
<dbReference type="PANTHER" id="PTHR30026">
    <property type="entry name" value="OUTER MEMBRANE PROTEIN TOLC"/>
    <property type="match status" value="1"/>
</dbReference>
<keyword evidence="7" id="KW-0732">Signal</keyword>
<dbReference type="Gene3D" id="1.20.1600.10">
    <property type="entry name" value="Outer membrane efflux proteins (OEP)"/>
    <property type="match status" value="1"/>
</dbReference>
<keyword evidence="9" id="KW-1185">Reference proteome</keyword>
<reference evidence="9" key="1">
    <citation type="submission" date="2016-12" db="EMBL/GenBank/DDBJ databases">
        <title>Comparative genomics of four Isosphaeraceae planctomycetes: a common pool of plasmids and glycoside hydrolase genes.</title>
        <authorList>
            <person name="Ivanova A."/>
        </authorList>
    </citation>
    <scope>NUCLEOTIDE SEQUENCE [LARGE SCALE GENOMIC DNA]</scope>
    <source>
        <strain evidence="9">PX4</strain>
    </source>
</reference>
<keyword evidence="5" id="KW-0998">Cell outer membrane</keyword>
<feature type="chain" id="PRO_5012278853" description="Outer membrane protein TolC" evidence="7">
    <location>
        <begin position="27"/>
        <end position="568"/>
    </location>
</feature>
<dbReference type="GO" id="GO:0015562">
    <property type="term" value="F:efflux transmembrane transporter activity"/>
    <property type="evidence" value="ECO:0007669"/>
    <property type="project" value="InterPro"/>
</dbReference>
<feature type="region of interest" description="Disordered" evidence="6">
    <location>
        <begin position="19"/>
        <end position="81"/>
    </location>
</feature>
<evidence type="ECO:0000256" key="1">
    <source>
        <dbReference type="ARBA" id="ARBA00004442"/>
    </source>
</evidence>
<evidence type="ECO:0000256" key="7">
    <source>
        <dbReference type="SAM" id="SignalP"/>
    </source>
</evidence>
<accession>A0A1U7CNG2</accession>
<dbReference type="Proteomes" id="UP000186309">
    <property type="component" value="Chromosome"/>
</dbReference>
<feature type="signal peptide" evidence="7">
    <location>
        <begin position="1"/>
        <end position="26"/>
    </location>
</feature>
<dbReference type="STRING" id="1387353.BSF38_01891"/>
<gene>
    <name evidence="8" type="ORF">BSF38_01891</name>
</gene>
<sequence length="568" mass="60094">MGRIMRLVVAGVFTAASSLGGGSAAAQSQSPFADRPAAATDSTAGSDLKPLPLETNDRGQADDSNSRITTPPSPATLLDPNVRPIDLNTALRLAGVQNPQLMIARQRVVEAAALRQLAAAQILPSINLGMNYDSHSGPLQQSNGNILPVNRSALYLGAGSGAVAAGTVAVPGVLLEGNVAAGVFGYLASRQVVAQRQFATLAIRNQTFLQTTLAYSELLRAEGRRAVSLQVRGEAKRVAELTASYANEGQGRQADAQRAQTELESREYDIQAAEEAILTSSARLCYVLNLDPSIRLHPTDAFVVPHPVVPDPTSVRELIALGLLQRPELKERQAAIREAFLALEGAKLLPFSPTILIGYSGGGFGGGSNLVRPVFGAFGGRSDFDVMAYWTLQNLGVGNLAQINLGKARLGVTNFQEIAVLDQVRAEVAEAYAKTHARYARIGTSERAVRSGTRGFQEDLIRIENSVAPAIETVDSLRLLARARYAYLDAIVDYDRAQFELYVALGQPPADALAHPVPTTGVTPSPEPTTASPDQPANNNPAESVPPRDPGARVLTPIAPSSPPARSS</sequence>
<dbReference type="OrthoDB" id="266724at2"/>
<feature type="region of interest" description="Disordered" evidence="6">
    <location>
        <begin position="514"/>
        <end position="568"/>
    </location>
</feature>
<evidence type="ECO:0000256" key="5">
    <source>
        <dbReference type="ARBA" id="ARBA00023237"/>
    </source>
</evidence>
<dbReference type="GO" id="GO:0015288">
    <property type="term" value="F:porin activity"/>
    <property type="evidence" value="ECO:0007669"/>
    <property type="project" value="TreeGrafter"/>
</dbReference>
<feature type="compositionally biased region" description="Polar residues" evidence="6">
    <location>
        <begin position="520"/>
        <end position="542"/>
    </location>
</feature>
<keyword evidence="4" id="KW-0472">Membrane</keyword>
<dbReference type="EMBL" id="CP019082">
    <property type="protein sequence ID" value="APW60423.1"/>
    <property type="molecule type" value="Genomic_DNA"/>
</dbReference>
<dbReference type="RefSeq" id="WP_083713833.1">
    <property type="nucleotide sequence ID" value="NZ_CP019082.1"/>
</dbReference>
<evidence type="ECO:0000313" key="9">
    <source>
        <dbReference type="Proteomes" id="UP000186309"/>
    </source>
</evidence>
<name>A0A1U7CNG2_9BACT</name>
<keyword evidence="3" id="KW-0812">Transmembrane</keyword>